<dbReference type="SUPFAM" id="SSF64484">
    <property type="entry name" value="beta and beta-prime subunits of DNA dependent RNA-polymerase"/>
    <property type="match status" value="1"/>
</dbReference>
<evidence type="ECO:0000259" key="10">
    <source>
        <dbReference type="SMART" id="SM00663"/>
    </source>
</evidence>
<dbReference type="GO" id="GO:0046872">
    <property type="term" value="F:metal ion binding"/>
    <property type="evidence" value="ECO:0007669"/>
    <property type="project" value="UniProtKB-KW"/>
</dbReference>
<dbReference type="SMART" id="SM00663">
    <property type="entry name" value="RPOLA_N"/>
    <property type="match status" value="1"/>
</dbReference>
<dbReference type="EMBL" id="WJQU01000001">
    <property type="protein sequence ID" value="KAJ6644919.1"/>
    <property type="molecule type" value="Genomic_DNA"/>
</dbReference>
<dbReference type="InterPro" id="IPR038120">
    <property type="entry name" value="Rpb1_funnel_sf"/>
</dbReference>
<dbReference type="Pfam" id="PF04983">
    <property type="entry name" value="RNA_pol_Rpb1_3"/>
    <property type="match status" value="1"/>
</dbReference>
<comment type="function">
    <text evidence="1 9">DNA-dependent RNA polymerase catalyzes the transcription of DNA into RNA using the four ribonucleoside triphosphates as substrates.</text>
</comment>
<dbReference type="Gene3D" id="1.10.274.100">
    <property type="entry name" value="RNA polymerase Rpb1, domain 3"/>
    <property type="match status" value="2"/>
</dbReference>
<dbReference type="InterPro" id="IPR006592">
    <property type="entry name" value="RNA_pol_N"/>
</dbReference>
<evidence type="ECO:0000256" key="5">
    <source>
        <dbReference type="ARBA" id="ARBA00022695"/>
    </source>
</evidence>
<proteinExistence type="inferred from homology"/>
<evidence type="ECO:0000256" key="9">
    <source>
        <dbReference type="RuleBase" id="RU004279"/>
    </source>
</evidence>
<gene>
    <name evidence="11" type="primary">rpoC</name>
    <name evidence="11" type="ORF">Bhyg_00114</name>
</gene>
<dbReference type="HAMAP" id="MF_01322">
    <property type="entry name" value="RNApol_bact_RpoC"/>
    <property type="match status" value="1"/>
</dbReference>
<keyword evidence="6" id="KW-0479">Metal-binding</keyword>
<evidence type="ECO:0000256" key="7">
    <source>
        <dbReference type="ARBA" id="ARBA00023163"/>
    </source>
</evidence>
<evidence type="ECO:0000313" key="11">
    <source>
        <dbReference type="EMBL" id="KAJ6644919.1"/>
    </source>
</evidence>
<evidence type="ECO:0000256" key="6">
    <source>
        <dbReference type="ARBA" id="ARBA00022723"/>
    </source>
</evidence>
<evidence type="ECO:0000256" key="3">
    <source>
        <dbReference type="ARBA" id="ARBA00022478"/>
    </source>
</evidence>
<keyword evidence="4 9" id="KW-0808">Transferase</keyword>
<dbReference type="CDD" id="cd02655">
    <property type="entry name" value="RNAP_beta'_C"/>
    <property type="match status" value="1"/>
</dbReference>
<accession>A0A9Q0S4P3</accession>
<evidence type="ECO:0000256" key="4">
    <source>
        <dbReference type="ARBA" id="ARBA00022679"/>
    </source>
</evidence>
<dbReference type="InterPro" id="IPR042102">
    <property type="entry name" value="RNA_pol_Rpb1_3_sf"/>
</dbReference>
<dbReference type="Gene3D" id="1.10.1790.20">
    <property type="match status" value="1"/>
</dbReference>
<dbReference type="Pfam" id="PF05000">
    <property type="entry name" value="RNA_pol_Rpb1_4"/>
    <property type="match status" value="1"/>
</dbReference>
<evidence type="ECO:0000256" key="1">
    <source>
        <dbReference type="ARBA" id="ARBA00004026"/>
    </source>
</evidence>
<dbReference type="InterPro" id="IPR007081">
    <property type="entry name" value="RNA_pol_Rpb1_5"/>
</dbReference>
<dbReference type="GO" id="GO:0003899">
    <property type="term" value="F:DNA-directed RNA polymerase activity"/>
    <property type="evidence" value="ECO:0007669"/>
    <property type="project" value="UniProtKB-EC"/>
</dbReference>
<dbReference type="InterPro" id="IPR012754">
    <property type="entry name" value="DNA-dir_RpoC_beta_prime_bact"/>
</dbReference>
<dbReference type="InterPro" id="IPR000722">
    <property type="entry name" value="RNA_pol_asu"/>
</dbReference>
<dbReference type="Gene3D" id="2.40.50.100">
    <property type="match status" value="3"/>
</dbReference>
<dbReference type="Pfam" id="PF04998">
    <property type="entry name" value="RNA_pol_Rpb1_5"/>
    <property type="match status" value="1"/>
</dbReference>
<dbReference type="GO" id="GO:0031981">
    <property type="term" value="C:nuclear lumen"/>
    <property type="evidence" value="ECO:0007669"/>
    <property type="project" value="UniProtKB-ARBA"/>
</dbReference>
<comment type="catalytic activity">
    <reaction evidence="8 9">
        <text>RNA(n) + a ribonucleoside 5'-triphosphate = RNA(n+1) + diphosphate</text>
        <dbReference type="Rhea" id="RHEA:21248"/>
        <dbReference type="Rhea" id="RHEA-COMP:14527"/>
        <dbReference type="Rhea" id="RHEA-COMP:17342"/>
        <dbReference type="ChEBI" id="CHEBI:33019"/>
        <dbReference type="ChEBI" id="CHEBI:61557"/>
        <dbReference type="ChEBI" id="CHEBI:140395"/>
        <dbReference type="EC" id="2.7.7.6"/>
    </reaction>
</comment>
<dbReference type="GO" id="GO:0003677">
    <property type="term" value="F:DNA binding"/>
    <property type="evidence" value="ECO:0007669"/>
    <property type="project" value="InterPro"/>
</dbReference>
<dbReference type="Gene3D" id="1.10.40.90">
    <property type="match status" value="1"/>
</dbReference>
<dbReference type="Proteomes" id="UP001151699">
    <property type="component" value="Chromosome A"/>
</dbReference>
<dbReference type="Pfam" id="PF04997">
    <property type="entry name" value="RNA_pol_Rpb1_1"/>
    <property type="match status" value="1"/>
</dbReference>
<feature type="domain" description="RNA polymerase N-terminal" evidence="10">
    <location>
        <begin position="105"/>
        <end position="384"/>
    </location>
</feature>
<keyword evidence="5 9" id="KW-0548">Nucleotidyltransferase</keyword>
<dbReference type="Gene3D" id="1.10.150.390">
    <property type="match status" value="1"/>
</dbReference>
<reference evidence="11" key="1">
    <citation type="submission" date="2022-07" db="EMBL/GenBank/DDBJ databases">
        <authorList>
            <person name="Trinca V."/>
            <person name="Uliana J.V.C."/>
            <person name="Torres T.T."/>
            <person name="Ward R.J."/>
            <person name="Monesi N."/>
        </authorList>
    </citation>
    <scope>NUCLEOTIDE SEQUENCE</scope>
    <source>
        <strain evidence="11">HSMRA1968</strain>
        <tissue evidence="11">Whole embryos</tissue>
    </source>
</reference>
<dbReference type="NCBIfam" id="TIGR02386">
    <property type="entry name" value="rpoC_TIGR"/>
    <property type="match status" value="1"/>
</dbReference>
<dbReference type="CDD" id="cd01609">
    <property type="entry name" value="RNAP_beta'_N"/>
    <property type="match status" value="1"/>
</dbReference>
<dbReference type="Gene3D" id="1.10.132.30">
    <property type="match status" value="1"/>
</dbReference>
<dbReference type="GO" id="GO:0000428">
    <property type="term" value="C:DNA-directed RNA polymerase complex"/>
    <property type="evidence" value="ECO:0007669"/>
    <property type="project" value="UniProtKB-KW"/>
</dbReference>
<dbReference type="InterPro" id="IPR045867">
    <property type="entry name" value="DNA-dir_RpoC_beta_prime"/>
</dbReference>
<dbReference type="InterPro" id="IPR007080">
    <property type="entry name" value="RNA_pol_Rpb1_1"/>
</dbReference>
<sequence>MKDLEKVLYFENYVVVDPGLSALQKGDLLSEDALQKAQDEYGEDNFTASIGAEVVQQMLAELNLPELKKTLHEDLLNTSSEVKKKKIIKRLKLVEDFLESENKPEWMIMNVLPVIPPEIRPLVMLDGGRFAASDLNELYRRVINRNNRLKRLLELKAPDIIIRNEKRMLQESVDALFDNGRRGKVVKNTNKRPFKSLSDMLKGKQGRFRQNLLGKRVDYSGRSVIVVGPDLKLHQCGLPKKMALELFKPFIYSKLELYGIAATIKAAKKMVESEKSEVWDILEEVIREHPVLLNRAPTLHRLGIQAFEPMLIEGKAIQLHPLVCAAFNADFDGDQMAVHIPLSIEAQLEARVLMMSTNNILSPANGRPIIVPDKDIILGLYYLTMSFDNEPGEGMKFSNMAEIEHALHNKVITIHSKIKFRRNMLNAEGKVVSTMIDTTLGRLIIGQLLPDNYNVGFKFVNKAMTKKDISAIIDLVYRHCGQKATVIFADQLMKLGFKYACSSGISFGMDDMVAPKSKIYHIDSTLTEVKEFEQQYADGLITYGEKYNKVIDSWSRCTDKVANDMMKEIATIPNNDKPNCQKVNAIYMMATSGARGSAAQIKQLAGMRGLMAKPSGEIIETPIISNFREGLTVLEYFNSTHGARKGLADTALKTANSGYLTRRLVDVAQDCIITDEDCGTAKGIELRSIIDGGEVIVSLAEQILGRTAAIEVYHPVTNQLLLSAGELINETKLEEIESSGLDTMLVRSVLTCEIVDGICVKCYGRDLATGSLVSVGEAIGVIAAQSIGEPGTQLTMRTFHIGGAATKGAEISSIEASHDAKVKILGRNVVLDSAGRKIVMGRSCELLLLDNNGNEKARHKVPYGARLIVDDSARVSKAEKLVEWDPYTIPIITEKSGKVLFKDMVEGISLRDVTDEATGISSKVIIESKQYSRGAELRPRIQLVDENNNIIILSNGLEARYYIPVNAILSVEDGAQVSVGDILARIPRESTKTKDITGGLPRVAELVEARRPKDHAVIAEIDGRVEFGKDYKSKRRIVIHPNDGSTPLEYMVPKGKHVVVNEGDFVKKGDMLIDGNPVLQDILKVMGVESLTSYMVGEIQAVYRLQGVKIDDKHIEVIIRQMLQKVEITNSGDTTLMVDEKIDHREFAEINAKAISNGLRPAEAQPILQGITKASLQTRSFISAASFQETTRVLTESAIAGRVDKLRGLKENVIVGRLVPAGTGFYMNRMRKLAAKLDQEDAS</sequence>
<organism evidence="11 12">
    <name type="scientific">Pseudolycoriella hygida</name>
    <dbReference type="NCBI Taxonomy" id="35572"/>
    <lineage>
        <taxon>Eukaryota</taxon>
        <taxon>Metazoa</taxon>
        <taxon>Ecdysozoa</taxon>
        <taxon>Arthropoda</taxon>
        <taxon>Hexapoda</taxon>
        <taxon>Insecta</taxon>
        <taxon>Pterygota</taxon>
        <taxon>Neoptera</taxon>
        <taxon>Endopterygota</taxon>
        <taxon>Diptera</taxon>
        <taxon>Nematocera</taxon>
        <taxon>Sciaroidea</taxon>
        <taxon>Sciaridae</taxon>
        <taxon>Pseudolycoriella</taxon>
    </lineage>
</organism>
<keyword evidence="7 9" id="KW-0804">Transcription</keyword>
<keyword evidence="3 9" id="KW-0240">DNA-directed RNA polymerase</keyword>
<dbReference type="OrthoDB" id="35661at2759"/>
<evidence type="ECO:0000313" key="12">
    <source>
        <dbReference type="Proteomes" id="UP001151699"/>
    </source>
</evidence>
<protein>
    <recommendedName>
        <fullName evidence="9">DNA-directed RNA polymerase subunit</fullName>
        <ecNumber evidence="9">2.7.7.6</ecNumber>
    </recommendedName>
</protein>
<dbReference type="GO" id="GO:0006351">
    <property type="term" value="P:DNA-templated transcription"/>
    <property type="evidence" value="ECO:0007669"/>
    <property type="project" value="InterPro"/>
</dbReference>
<evidence type="ECO:0000256" key="8">
    <source>
        <dbReference type="ARBA" id="ARBA00048552"/>
    </source>
</evidence>
<dbReference type="Gene3D" id="2.40.40.20">
    <property type="match status" value="1"/>
</dbReference>
<dbReference type="PANTHER" id="PTHR19376:SF54">
    <property type="entry name" value="DNA-DIRECTED RNA POLYMERASE SUBUNIT BETA"/>
    <property type="match status" value="1"/>
</dbReference>
<keyword evidence="12" id="KW-1185">Reference proteome</keyword>
<dbReference type="EC" id="2.7.7.6" evidence="9"/>
<dbReference type="InterPro" id="IPR007066">
    <property type="entry name" value="RNA_pol_Rpb1_3"/>
</dbReference>
<dbReference type="Pfam" id="PF00623">
    <property type="entry name" value="RNA_pol_Rpb1_2"/>
    <property type="match status" value="1"/>
</dbReference>
<dbReference type="AlphaFoldDB" id="A0A9Q0S4P3"/>
<dbReference type="PANTHER" id="PTHR19376">
    <property type="entry name" value="DNA-DIRECTED RNA POLYMERASE"/>
    <property type="match status" value="1"/>
</dbReference>
<name>A0A9Q0S4P3_9DIPT</name>
<dbReference type="FunFam" id="1.10.150.390:FF:000002">
    <property type="entry name" value="DNA-directed RNA polymerase subunit beta"/>
    <property type="match status" value="1"/>
</dbReference>
<dbReference type="InterPro" id="IPR007083">
    <property type="entry name" value="RNA_pol_Rpb1_4"/>
</dbReference>
<comment type="similarity">
    <text evidence="2 9">Belongs to the RNA polymerase beta' chain family.</text>
</comment>
<evidence type="ECO:0000256" key="2">
    <source>
        <dbReference type="ARBA" id="ARBA00006460"/>
    </source>
</evidence>
<comment type="caution">
    <text evidence="11">The sequence shown here is derived from an EMBL/GenBank/DDBJ whole genome shotgun (WGS) entry which is preliminary data.</text>
</comment>